<comment type="subcellular location">
    <subcellularLocation>
        <location evidence="1 5">Cell membrane</location>
        <topology evidence="1 5">Multi-pass membrane protein</topology>
    </subcellularLocation>
</comment>
<reference evidence="8 9" key="1">
    <citation type="journal article" date="2013" name="J. Bacteriol.">
        <title>Roles of HynAB and Ech, the only two hydrogenases found in the model sulfate reducer Desulfovibrio gigas.</title>
        <authorList>
            <person name="Morais-Silva F.O."/>
            <person name="Santos C.I."/>
            <person name="Rodrigues R."/>
            <person name="Pereira I.A."/>
            <person name="Rodrigues-Pousada C."/>
        </authorList>
    </citation>
    <scope>NUCLEOTIDE SEQUENCE [LARGE SCALE GENOMIC DNA]</scope>
    <source>
        <strain evidence="9">ATCC 19364 / DSM 1382 / NCIMB 9332 / VKM B-1759</strain>
    </source>
</reference>
<dbReference type="HOGENOM" id="CLU_033621_1_1_7"/>
<dbReference type="NCBIfam" id="TIGR02138">
    <property type="entry name" value="phosphate_pstC"/>
    <property type="match status" value="1"/>
</dbReference>
<dbReference type="Pfam" id="PF00528">
    <property type="entry name" value="BPD_transp_1"/>
    <property type="match status" value="1"/>
</dbReference>
<evidence type="ECO:0000259" key="7">
    <source>
        <dbReference type="PROSITE" id="PS50928"/>
    </source>
</evidence>
<feature type="transmembrane region" description="Helical" evidence="5">
    <location>
        <begin position="179"/>
        <end position="203"/>
    </location>
</feature>
<evidence type="ECO:0000313" key="8">
    <source>
        <dbReference type="EMBL" id="AGW14627.1"/>
    </source>
</evidence>
<feature type="domain" description="ABC transmembrane type-1" evidence="7">
    <location>
        <begin position="180"/>
        <end position="396"/>
    </location>
</feature>
<evidence type="ECO:0000256" key="4">
    <source>
        <dbReference type="ARBA" id="ARBA00023136"/>
    </source>
</evidence>
<gene>
    <name evidence="8" type="ORF">DGI_2901</name>
</gene>
<keyword evidence="5" id="KW-0813">Transport</keyword>
<keyword evidence="6" id="KW-0592">Phosphate transport</keyword>
<feature type="transmembrane region" description="Helical" evidence="5">
    <location>
        <begin position="260"/>
        <end position="283"/>
    </location>
</feature>
<dbReference type="PATRIC" id="fig|1121448.10.peg.2864"/>
<dbReference type="STRING" id="1121448.DGI_2901"/>
<evidence type="ECO:0000256" key="3">
    <source>
        <dbReference type="ARBA" id="ARBA00022989"/>
    </source>
</evidence>
<dbReference type="Proteomes" id="UP000016587">
    <property type="component" value="Chromosome"/>
</dbReference>
<sequence length="408" mass="43441">MLQYALLGLVPLLLFAYVLGVRRARPMAPGMHFHSAPSYYGWYAVVWVGMPAFGVYGLSLLLRSVGLYDTPALATIAGVLLVAGLGLVYGISRITPELRAIHAVEKTIMRVLLVCSCISVLTTVGIVLSIVFETLQFFKFVSVWEFLTGTTWDPDTAFLQGAGRDGGAVSEAKFGSLPLFAGTFMITGIAMLVAMPVGLLAAIFMSEYASAFARKVSKPTLEILAGIPTVVYGYFAAITVGPLVVHLAESIGLSAVYNNALAPGLVMGVMIIPFVSSLSDDVINAVPQSLREGSMAVGATQSETILRVVLPAAMPGIVSAFLLAVSRAVGETMIVVMAAGLHPNLTANPLESMTTVTVRIVDALIGDQEFNSPLTLSAFALGFVLLVLTLIMNIISLYVVRRFKQHYE</sequence>
<comment type="caution">
    <text evidence="6">Lacks conserved residue(s) required for the propagation of feature annotation.</text>
</comment>
<feature type="transmembrane region" description="Helical" evidence="5">
    <location>
        <begin position="72"/>
        <end position="91"/>
    </location>
</feature>
<evidence type="ECO:0000256" key="1">
    <source>
        <dbReference type="ARBA" id="ARBA00004651"/>
    </source>
</evidence>
<dbReference type="AlphaFoldDB" id="T2GFF7"/>
<evidence type="ECO:0000256" key="2">
    <source>
        <dbReference type="ARBA" id="ARBA00022692"/>
    </source>
</evidence>
<organism evidence="8 9">
    <name type="scientific">Megalodesulfovibrio gigas (strain ATCC 19364 / DSM 1382 / NCIMB 9332 / VKM B-1759)</name>
    <name type="common">Desulfovibrio gigas</name>
    <dbReference type="NCBI Taxonomy" id="1121448"/>
    <lineage>
        <taxon>Bacteria</taxon>
        <taxon>Pseudomonadati</taxon>
        <taxon>Thermodesulfobacteriota</taxon>
        <taxon>Desulfovibrionia</taxon>
        <taxon>Desulfovibrionales</taxon>
        <taxon>Desulfovibrionaceae</taxon>
        <taxon>Megalodesulfovibrio</taxon>
    </lineage>
</organism>
<feature type="transmembrane region" description="Helical" evidence="5">
    <location>
        <begin position="42"/>
        <end position="66"/>
    </location>
</feature>
<feature type="transmembrane region" description="Helical" evidence="5">
    <location>
        <begin position="304"/>
        <end position="325"/>
    </location>
</feature>
<dbReference type="InterPro" id="IPR000515">
    <property type="entry name" value="MetI-like"/>
</dbReference>
<dbReference type="CDD" id="cd06261">
    <property type="entry name" value="TM_PBP2"/>
    <property type="match status" value="1"/>
</dbReference>
<feature type="transmembrane region" description="Helical" evidence="5">
    <location>
        <begin position="6"/>
        <end position="21"/>
    </location>
</feature>
<dbReference type="PANTHER" id="PTHR42727">
    <property type="entry name" value="PHOSPHATE TRANSPORT SYSTEM PERMEASE PROTEIN"/>
    <property type="match status" value="1"/>
</dbReference>
<comment type="similarity">
    <text evidence="6">Belongs to the binding-protein-dependent transport system permease family. CysTW subfamily.</text>
</comment>
<feature type="transmembrane region" description="Helical" evidence="5">
    <location>
        <begin position="223"/>
        <end position="248"/>
    </location>
</feature>
<dbReference type="EMBL" id="CP006585">
    <property type="protein sequence ID" value="AGW14627.1"/>
    <property type="molecule type" value="Genomic_DNA"/>
</dbReference>
<keyword evidence="9" id="KW-1185">Reference proteome</keyword>
<dbReference type="Pfam" id="PF12501">
    <property type="entry name" value="DUF3708"/>
    <property type="match status" value="1"/>
</dbReference>
<dbReference type="GO" id="GO:0005886">
    <property type="term" value="C:plasma membrane"/>
    <property type="evidence" value="ECO:0007669"/>
    <property type="project" value="UniProtKB-SubCell"/>
</dbReference>
<dbReference type="GO" id="GO:0005315">
    <property type="term" value="F:phosphate transmembrane transporter activity"/>
    <property type="evidence" value="ECO:0007669"/>
    <property type="project" value="InterPro"/>
</dbReference>
<feature type="transmembrane region" description="Helical" evidence="5">
    <location>
        <begin position="111"/>
        <end position="132"/>
    </location>
</feature>
<keyword evidence="6" id="KW-1003">Cell membrane</keyword>
<proteinExistence type="inferred from homology"/>
<comment type="function">
    <text evidence="6">Part of the binding-protein-dependent transport system for phosphate; probably responsible for the translocation of the substrate across the membrane.</text>
</comment>
<dbReference type="GO" id="GO:0006817">
    <property type="term" value="P:phosphate ion transport"/>
    <property type="evidence" value="ECO:0007669"/>
    <property type="project" value="UniProtKB-KW"/>
</dbReference>
<evidence type="ECO:0000313" key="9">
    <source>
        <dbReference type="Proteomes" id="UP000016587"/>
    </source>
</evidence>
<keyword evidence="3 5" id="KW-1133">Transmembrane helix</keyword>
<evidence type="ECO:0000256" key="5">
    <source>
        <dbReference type="RuleBase" id="RU363032"/>
    </source>
</evidence>
<feature type="transmembrane region" description="Helical" evidence="5">
    <location>
        <begin position="378"/>
        <end position="400"/>
    </location>
</feature>
<dbReference type="Gene3D" id="1.10.3720.10">
    <property type="entry name" value="MetI-like"/>
    <property type="match status" value="1"/>
</dbReference>
<accession>T2GFF7</accession>
<dbReference type="PANTHER" id="PTHR42727:SF1">
    <property type="entry name" value="PHOSPHATE TRANSPORT SYSTEM PERMEASE"/>
    <property type="match status" value="1"/>
</dbReference>
<dbReference type="InterPro" id="IPR011864">
    <property type="entry name" value="Phosphate_PstC"/>
</dbReference>
<dbReference type="InterPro" id="IPR022182">
    <property type="entry name" value="PstC_N"/>
</dbReference>
<name>T2GFF7_MEGG1</name>
<dbReference type="PROSITE" id="PS50928">
    <property type="entry name" value="ABC_TM1"/>
    <property type="match status" value="1"/>
</dbReference>
<dbReference type="InterPro" id="IPR035906">
    <property type="entry name" value="MetI-like_sf"/>
</dbReference>
<keyword evidence="4 5" id="KW-0472">Membrane</keyword>
<evidence type="ECO:0000256" key="6">
    <source>
        <dbReference type="RuleBase" id="RU363054"/>
    </source>
</evidence>
<dbReference type="SUPFAM" id="SSF161098">
    <property type="entry name" value="MetI-like"/>
    <property type="match status" value="1"/>
</dbReference>
<keyword evidence="2 5" id="KW-0812">Transmembrane</keyword>
<reference evidence="9" key="2">
    <citation type="submission" date="2013-07" db="EMBL/GenBank/DDBJ databases">
        <authorList>
            <person name="Morais-Silva F.O."/>
            <person name="Rezende A.M."/>
            <person name="Pimentel C."/>
            <person name="Resende D.M."/>
            <person name="Santos C.I."/>
            <person name="Clemente C."/>
            <person name="de Oliveira L.M."/>
            <person name="da Silva S.M."/>
            <person name="Costa D.A."/>
            <person name="Varela-Raposo A."/>
            <person name="Horacio E.C.A."/>
            <person name="Matos M."/>
            <person name="Flores O."/>
            <person name="Ruiz J.C."/>
            <person name="Rodrigues-Pousada C."/>
        </authorList>
    </citation>
    <scope>NUCLEOTIDE SEQUENCE [LARGE SCALE GENOMIC DNA]</scope>
    <source>
        <strain evidence="9">ATCC 19364 / DSM 1382 / NCIMB 9332 / VKM B-1759</strain>
    </source>
</reference>
<protein>
    <recommendedName>
        <fullName evidence="6">Phosphate transport system permease protein</fullName>
    </recommendedName>
</protein>
<dbReference type="KEGG" id="dgg:DGI_2901"/>
<dbReference type="eggNOG" id="COG0573">
    <property type="taxonomic scope" value="Bacteria"/>
</dbReference>